<dbReference type="AlphaFoldDB" id="A0A9N9ZL86"/>
<evidence type="ECO:0000313" key="1">
    <source>
        <dbReference type="EMBL" id="CAH0057603.1"/>
    </source>
</evidence>
<dbReference type="Proteomes" id="UP000775872">
    <property type="component" value="Unassembled WGS sequence"/>
</dbReference>
<reference evidence="1 2" key="2">
    <citation type="submission" date="2021-10" db="EMBL/GenBank/DDBJ databases">
        <authorList>
            <person name="Piombo E."/>
        </authorList>
    </citation>
    <scope>NUCLEOTIDE SEQUENCE [LARGE SCALE GENOMIC DNA]</scope>
</reference>
<dbReference type="EMBL" id="CABFOC020000074">
    <property type="protein sequence ID" value="CAH0057603.1"/>
    <property type="molecule type" value="Genomic_DNA"/>
</dbReference>
<dbReference type="OrthoDB" id="5340163at2759"/>
<comment type="caution">
    <text evidence="1">The sequence shown here is derived from an EMBL/GenBank/DDBJ whole genome shotgun (WGS) entry which is preliminary data.</text>
</comment>
<gene>
    <name evidence="1" type="ORF">CSOL1703_00007388</name>
</gene>
<accession>A0A9N9ZL86</accession>
<dbReference type="Pfam" id="PF14022">
    <property type="entry name" value="DUF4238"/>
    <property type="match status" value="1"/>
</dbReference>
<dbReference type="InterPro" id="IPR025332">
    <property type="entry name" value="DUF4238"/>
</dbReference>
<protein>
    <submittedName>
        <fullName evidence="1">Uncharacterized protein</fullName>
    </submittedName>
</protein>
<proteinExistence type="predicted"/>
<name>A0A9N9ZL86_9HYPO</name>
<keyword evidence="2" id="KW-1185">Reference proteome</keyword>
<sequence>MSIKNEYQHFIPQFLIKNFAYPFKCPEAELARKKKCKCRHEKGKYPNDLVVNCVNLQTSPFSIDVQPVKRIFGSPGMYLDPNQPTTGRQRRIESMFGKLESHASSIFRRIVKSYEAGDGAISLTRLERDDVRKFFFILKYRGSEFHRRFYHESASDYSANDRERLHEYMTQRGFSTPRDVWYHNLECIINLKMDAEGEWREELPRQMFFDDALWFIMHVGFFYMALCTPIDPQDEFVLTDNCYNIFEGPNTFMKDKSTGEEHGSYHGSFNEFATISPRLVVVLRSLALPNSREDMDPEIKKWRQETYDAAYGDPFGPDWKSLLHDLPIEKATNSYSQIVGDYIVPLPEHDGKFRPNDKFIFQYYPISPRHVQILNNLFLENADRSDTLAFKNQNTFLKILETYISGPCESFKIAGGPDKEIRLQYLKGLEALARDMGSQKTLLYREMSIPWGIDSKRFMEKQLAYRELVDPSGEMNRQKNPRLGFFNIYEKLHRKDSQDEADLSPLGDVALAKRMALFHIEVEAEFSSAGRLEALLEARMSLQSMLQMSNCATYWLYLKLWRKCLFGDDDGTSDIVDLIADDNIRVGPEDAFANTGHMYSENVLKNLMFTSVCQDFTLRNGKGESIWKTRSEILINLPDFVIYYYALFQTAGSIKQCGIRKIEILAEWEERKVPQSSSFGHLALYPYLDEDEKLELAIRVQVRYKFQAAMFGEAEPEALEELEHVLFTLTYPTPPTEGFSMPSGQPVYVKGRPEAIYY</sequence>
<organism evidence="1 2">
    <name type="scientific">Clonostachys solani</name>
    <dbReference type="NCBI Taxonomy" id="160281"/>
    <lineage>
        <taxon>Eukaryota</taxon>
        <taxon>Fungi</taxon>
        <taxon>Dikarya</taxon>
        <taxon>Ascomycota</taxon>
        <taxon>Pezizomycotina</taxon>
        <taxon>Sordariomycetes</taxon>
        <taxon>Hypocreomycetidae</taxon>
        <taxon>Hypocreales</taxon>
        <taxon>Bionectriaceae</taxon>
        <taxon>Clonostachys</taxon>
    </lineage>
</organism>
<reference evidence="2" key="1">
    <citation type="submission" date="2019-06" db="EMBL/GenBank/DDBJ databases">
        <authorList>
            <person name="Broberg M."/>
        </authorList>
    </citation>
    <scope>NUCLEOTIDE SEQUENCE [LARGE SCALE GENOMIC DNA]</scope>
</reference>
<evidence type="ECO:0000313" key="2">
    <source>
        <dbReference type="Proteomes" id="UP000775872"/>
    </source>
</evidence>